<protein>
    <recommendedName>
        <fullName evidence="3">amidase</fullName>
        <ecNumber evidence="3">3.5.1.4</ecNumber>
    </recommendedName>
</protein>
<accession>A0A6A5QIY7</accession>
<organism evidence="8 9">
    <name type="scientific">Ampelomyces quisqualis</name>
    <name type="common">Powdery mildew agent</name>
    <dbReference type="NCBI Taxonomy" id="50730"/>
    <lineage>
        <taxon>Eukaryota</taxon>
        <taxon>Fungi</taxon>
        <taxon>Dikarya</taxon>
        <taxon>Ascomycota</taxon>
        <taxon>Pezizomycotina</taxon>
        <taxon>Dothideomycetes</taxon>
        <taxon>Pleosporomycetidae</taxon>
        <taxon>Pleosporales</taxon>
        <taxon>Pleosporineae</taxon>
        <taxon>Phaeosphaeriaceae</taxon>
        <taxon>Ampelomyces</taxon>
    </lineage>
</organism>
<feature type="binding site" evidence="6">
    <location>
        <position position="218"/>
    </location>
    <ligand>
        <name>substrate</name>
    </ligand>
</feature>
<name>A0A6A5QIY7_AMPQU</name>
<reference evidence="8" key="1">
    <citation type="journal article" date="2020" name="Stud. Mycol.">
        <title>101 Dothideomycetes genomes: a test case for predicting lifestyles and emergence of pathogens.</title>
        <authorList>
            <person name="Haridas S."/>
            <person name="Albert R."/>
            <person name="Binder M."/>
            <person name="Bloem J."/>
            <person name="Labutti K."/>
            <person name="Salamov A."/>
            <person name="Andreopoulos B."/>
            <person name="Baker S."/>
            <person name="Barry K."/>
            <person name="Bills G."/>
            <person name="Bluhm B."/>
            <person name="Cannon C."/>
            <person name="Castanera R."/>
            <person name="Culley D."/>
            <person name="Daum C."/>
            <person name="Ezra D."/>
            <person name="Gonzalez J."/>
            <person name="Henrissat B."/>
            <person name="Kuo A."/>
            <person name="Liang C."/>
            <person name="Lipzen A."/>
            <person name="Lutzoni F."/>
            <person name="Magnuson J."/>
            <person name="Mondo S."/>
            <person name="Nolan M."/>
            <person name="Ohm R."/>
            <person name="Pangilinan J."/>
            <person name="Park H.-J."/>
            <person name="Ramirez L."/>
            <person name="Alfaro M."/>
            <person name="Sun H."/>
            <person name="Tritt A."/>
            <person name="Yoshinaga Y."/>
            <person name="Zwiers L.-H."/>
            <person name="Turgeon B."/>
            <person name="Goodwin S."/>
            <person name="Spatafora J."/>
            <person name="Crous P."/>
            <person name="Grigoriev I."/>
        </authorList>
    </citation>
    <scope>NUCLEOTIDE SEQUENCE</scope>
    <source>
        <strain evidence="8">HMLAC05119</strain>
    </source>
</reference>
<evidence type="ECO:0000256" key="5">
    <source>
        <dbReference type="PIRSR" id="PIRSR001221-1"/>
    </source>
</evidence>
<evidence type="ECO:0000313" key="8">
    <source>
        <dbReference type="EMBL" id="KAF1914810.1"/>
    </source>
</evidence>
<dbReference type="Proteomes" id="UP000800096">
    <property type="component" value="Unassembled WGS sequence"/>
</dbReference>
<evidence type="ECO:0000256" key="1">
    <source>
        <dbReference type="ARBA" id="ARBA00001311"/>
    </source>
</evidence>
<dbReference type="SUPFAM" id="SSF75304">
    <property type="entry name" value="Amidase signature (AS) enzymes"/>
    <property type="match status" value="1"/>
</dbReference>
<dbReference type="InterPro" id="IPR023631">
    <property type="entry name" value="Amidase_dom"/>
</dbReference>
<comment type="catalytic activity">
    <reaction evidence="1">
        <text>a monocarboxylic acid amide + H2O = a monocarboxylate + NH4(+)</text>
        <dbReference type="Rhea" id="RHEA:12020"/>
        <dbReference type="ChEBI" id="CHEBI:15377"/>
        <dbReference type="ChEBI" id="CHEBI:28938"/>
        <dbReference type="ChEBI" id="CHEBI:35757"/>
        <dbReference type="ChEBI" id="CHEBI:83628"/>
        <dbReference type="EC" id="3.5.1.4"/>
    </reaction>
</comment>
<evidence type="ECO:0000259" key="7">
    <source>
        <dbReference type="Pfam" id="PF01425"/>
    </source>
</evidence>
<dbReference type="EMBL" id="ML979137">
    <property type="protein sequence ID" value="KAF1914810.1"/>
    <property type="molecule type" value="Genomic_DNA"/>
</dbReference>
<sequence length="565" mass="61552">MSKAKAKPQSQAPPKWQLVSWQKKDEQHARIPHEWRLSSLPASHVTNFIHVPRKCGILSAKEINITENYDATALAEAVRSRKLKCIDITMAFCKRAAIAHQLTNCLTEIFFTDALERAAELDAHLDAKKPPLGPLHGVPVSLKDTFKVRGYDASIGLAALCFKPAAENAVLVDNLLDAGAVLYCKTNVPQTLMALDSHNNVFGRTINPFNTAVTPGGSSGGEGALLGMRGSVLGVGTDVGGSIRIPAMCNGTFGIKPSWERIPYAGQEGGAPAAAAKMGLPASAGPLAHSMRDVDLFFRALSEQKPWKKDPDVIPLPWSTLASSGESGRKLRIGLVRRDGVIDPHPPIVRLLDEVKTKLQSAGVEVVEMDITPLFSQCQSLANAMFGVEGGNAMFDLLESANEPISPWLSTRLRRKAPLELAKTRELHGKREELRKKFLSIWNDQHGEIDAFICPVAPHPVPPVDRWNGVSYTSSFVLLDYPAGVVPVRTFEKADMEGEMAGTEALGSWDKTNRELWTNFDRSVYLGTALSVQVVAPKLEEENLVQAMSTIDKALRGNLRINAKL</sequence>
<dbReference type="InterPro" id="IPR020556">
    <property type="entry name" value="Amidase_CS"/>
</dbReference>
<dbReference type="EC" id="3.5.1.4" evidence="3"/>
<feature type="active site" description="Charge relay system" evidence="5">
    <location>
        <position position="218"/>
    </location>
</feature>
<dbReference type="PROSITE" id="PS00571">
    <property type="entry name" value="AMIDASES"/>
    <property type="match status" value="1"/>
</dbReference>
<dbReference type="GO" id="GO:0004040">
    <property type="term" value="F:amidase activity"/>
    <property type="evidence" value="ECO:0007669"/>
    <property type="project" value="UniProtKB-EC"/>
</dbReference>
<evidence type="ECO:0000256" key="3">
    <source>
        <dbReference type="ARBA" id="ARBA00012922"/>
    </source>
</evidence>
<dbReference type="Pfam" id="PF01425">
    <property type="entry name" value="Amidase"/>
    <property type="match status" value="1"/>
</dbReference>
<proteinExistence type="inferred from homology"/>
<gene>
    <name evidence="8" type="ORF">BDU57DRAFT_531227</name>
</gene>
<keyword evidence="4" id="KW-0378">Hydrolase</keyword>
<dbReference type="PIRSF" id="PIRSF001221">
    <property type="entry name" value="Amidase_fungi"/>
    <property type="match status" value="1"/>
</dbReference>
<keyword evidence="9" id="KW-1185">Reference proteome</keyword>
<dbReference type="InterPro" id="IPR036928">
    <property type="entry name" value="AS_sf"/>
</dbReference>
<evidence type="ECO:0000256" key="2">
    <source>
        <dbReference type="ARBA" id="ARBA00009199"/>
    </source>
</evidence>
<feature type="active site" description="Acyl-ester intermediate" evidence="5">
    <location>
        <position position="242"/>
    </location>
</feature>
<feature type="binding site" evidence="6">
    <location>
        <begin position="239"/>
        <end position="242"/>
    </location>
    <ligand>
        <name>substrate</name>
    </ligand>
</feature>
<dbReference type="AlphaFoldDB" id="A0A6A5QIY7"/>
<evidence type="ECO:0000256" key="4">
    <source>
        <dbReference type="ARBA" id="ARBA00022801"/>
    </source>
</evidence>
<dbReference type="PANTHER" id="PTHR46072">
    <property type="entry name" value="AMIDASE-RELATED-RELATED"/>
    <property type="match status" value="1"/>
</dbReference>
<dbReference type="Gene3D" id="3.90.1300.10">
    <property type="entry name" value="Amidase signature (AS) domain"/>
    <property type="match status" value="1"/>
</dbReference>
<evidence type="ECO:0000256" key="6">
    <source>
        <dbReference type="PIRSR" id="PIRSR001221-2"/>
    </source>
</evidence>
<dbReference type="PANTHER" id="PTHR46072:SF6">
    <property type="entry name" value="AMIDASE, PUTATIVE (AFU_ORTHOLOGUE AFUA_1G14530)-RELATED"/>
    <property type="match status" value="1"/>
</dbReference>
<feature type="domain" description="Amidase" evidence="7">
    <location>
        <begin position="87"/>
        <end position="544"/>
    </location>
</feature>
<dbReference type="OrthoDB" id="6428749at2759"/>
<evidence type="ECO:0000313" key="9">
    <source>
        <dbReference type="Proteomes" id="UP000800096"/>
    </source>
</evidence>
<comment type="similarity">
    <text evidence="2">Belongs to the amidase family.</text>
</comment>
<feature type="active site" description="Charge relay system" evidence="5">
    <location>
        <position position="143"/>
    </location>
</feature>
<feature type="binding site" evidence="6">
    <location>
        <position position="192"/>
    </location>
    <ligand>
        <name>substrate</name>
    </ligand>
</feature>